<protein>
    <submittedName>
        <fullName evidence="2">Uncharacterized protein</fullName>
    </submittedName>
</protein>
<keyword evidence="3" id="KW-1185">Reference proteome</keyword>
<gene>
    <name evidence="2" type="primary">GLEAN_04996</name>
    <name evidence="2" type="ORF">TcasGA2_TC004996</name>
</gene>
<dbReference type="EMBL" id="KQ971309">
    <property type="protein sequence ID" value="EEZ99103.1"/>
    <property type="molecule type" value="Genomic_DNA"/>
</dbReference>
<reference evidence="2 3" key="1">
    <citation type="journal article" date="2008" name="Nature">
        <title>The genome of the model beetle and pest Tribolium castaneum.</title>
        <authorList>
            <consortium name="Tribolium Genome Sequencing Consortium"/>
            <person name="Richards S."/>
            <person name="Gibbs R.A."/>
            <person name="Weinstock G.M."/>
            <person name="Brown S.J."/>
            <person name="Denell R."/>
            <person name="Beeman R.W."/>
            <person name="Gibbs R."/>
            <person name="Beeman R.W."/>
            <person name="Brown S.J."/>
            <person name="Bucher G."/>
            <person name="Friedrich M."/>
            <person name="Grimmelikhuijzen C.J."/>
            <person name="Klingler M."/>
            <person name="Lorenzen M."/>
            <person name="Richards S."/>
            <person name="Roth S."/>
            <person name="Schroder R."/>
            <person name="Tautz D."/>
            <person name="Zdobnov E.M."/>
            <person name="Muzny D."/>
            <person name="Gibbs R.A."/>
            <person name="Weinstock G.M."/>
            <person name="Attaway T."/>
            <person name="Bell S."/>
            <person name="Buhay C.J."/>
            <person name="Chandrabose M.N."/>
            <person name="Chavez D."/>
            <person name="Clerk-Blankenburg K.P."/>
            <person name="Cree A."/>
            <person name="Dao M."/>
            <person name="Davis C."/>
            <person name="Chacko J."/>
            <person name="Dinh H."/>
            <person name="Dugan-Rocha S."/>
            <person name="Fowler G."/>
            <person name="Garner T.T."/>
            <person name="Garnes J."/>
            <person name="Gnirke A."/>
            <person name="Hawes A."/>
            <person name="Hernandez J."/>
            <person name="Hines S."/>
            <person name="Holder M."/>
            <person name="Hume J."/>
            <person name="Jhangiani S.N."/>
            <person name="Joshi V."/>
            <person name="Khan Z.M."/>
            <person name="Jackson L."/>
            <person name="Kovar C."/>
            <person name="Kowis A."/>
            <person name="Lee S."/>
            <person name="Lewis L.R."/>
            <person name="Margolis J."/>
            <person name="Morgan M."/>
            <person name="Nazareth L.V."/>
            <person name="Nguyen N."/>
            <person name="Okwuonu G."/>
            <person name="Parker D."/>
            <person name="Richards S."/>
            <person name="Ruiz S.J."/>
            <person name="Santibanez J."/>
            <person name="Savard J."/>
            <person name="Scherer S.E."/>
            <person name="Schneider B."/>
            <person name="Sodergren E."/>
            <person name="Tautz D."/>
            <person name="Vattahil S."/>
            <person name="Villasana D."/>
            <person name="White C.S."/>
            <person name="Wright R."/>
            <person name="Park Y."/>
            <person name="Beeman R.W."/>
            <person name="Lord J."/>
            <person name="Oppert B."/>
            <person name="Lorenzen M."/>
            <person name="Brown S."/>
            <person name="Wang L."/>
            <person name="Savard J."/>
            <person name="Tautz D."/>
            <person name="Richards S."/>
            <person name="Weinstock G."/>
            <person name="Gibbs R.A."/>
            <person name="Liu Y."/>
            <person name="Worley K."/>
            <person name="Weinstock G."/>
            <person name="Elsik C.G."/>
            <person name="Reese J.T."/>
            <person name="Elhaik E."/>
            <person name="Landan G."/>
            <person name="Graur D."/>
            <person name="Arensburger P."/>
            <person name="Atkinson P."/>
            <person name="Beeman R.W."/>
            <person name="Beidler J."/>
            <person name="Brown S.J."/>
            <person name="Demuth J.P."/>
            <person name="Drury D.W."/>
            <person name="Du Y.Z."/>
            <person name="Fujiwara H."/>
            <person name="Lorenzen M."/>
            <person name="Maselli V."/>
            <person name="Osanai M."/>
            <person name="Park Y."/>
            <person name="Robertson H.M."/>
            <person name="Tu Z."/>
            <person name="Wang J.J."/>
            <person name="Wang S."/>
            <person name="Richards S."/>
            <person name="Song H."/>
            <person name="Zhang L."/>
            <person name="Sodergren E."/>
            <person name="Werner D."/>
            <person name="Stanke M."/>
            <person name="Morgenstern B."/>
            <person name="Solovyev V."/>
            <person name="Kosarev P."/>
            <person name="Brown G."/>
            <person name="Chen H.C."/>
            <person name="Ermolaeva O."/>
            <person name="Hlavina W."/>
            <person name="Kapustin Y."/>
            <person name="Kiryutin B."/>
            <person name="Kitts P."/>
            <person name="Maglott D."/>
            <person name="Pruitt K."/>
            <person name="Sapojnikov V."/>
            <person name="Souvorov A."/>
            <person name="Mackey A.J."/>
            <person name="Waterhouse R.M."/>
            <person name="Wyder S."/>
            <person name="Zdobnov E.M."/>
            <person name="Zdobnov E.M."/>
            <person name="Wyder S."/>
            <person name="Kriventseva E.V."/>
            <person name="Kadowaki T."/>
            <person name="Bork P."/>
            <person name="Aranda M."/>
            <person name="Bao R."/>
            <person name="Beermann A."/>
            <person name="Berns N."/>
            <person name="Bolognesi R."/>
            <person name="Bonneton F."/>
            <person name="Bopp D."/>
            <person name="Brown S.J."/>
            <person name="Bucher G."/>
            <person name="Butts T."/>
            <person name="Chaumot A."/>
            <person name="Denell R.E."/>
            <person name="Ferrier D.E."/>
            <person name="Friedrich M."/>
            <person name="Gordon C.M."/>
            <person name="Jindra M."/>
            <person name="Klingler M."/>
            <person name="Lan Q."/>
            <person name="Lattorff H.M."/>
            <person name="Laudet V."/>
            <person name="von Levetsow C."/>
            <person name="Liu Z."/>
            <person name="Lutz R."/>
            <person name="Lynch J.A."/>
            <person name="da Fonseca R.N."/>
            <person name="Posnien N."/>
            <person name="Reuter R."/>
            <person name="Roth S."/>
            <person name="Savard J."/>
            <person name="Schinko J.B."/>
            <person name="Schmitt C."/>
            <person name="Schoppmeier M."/>
            <person name="Schroder R."/>
            <person name="Shippy T.D."/>
            <person name="Simonnet F."/>
            <person name="Marques-Souza H."/>
            <person name="Tautz D."/>
            <person name="Tomoyasu Y."/>
            <person name="Trauner J."/>
            <person name="Van der Zee M."/>
            <person name="Vervoort M."/>
            <person name="Wittkopp N."/>
            <person name="Wimmer E.A."/>
            <person name="Yang X."/>
            <person name="Jones A.K."/>
            <person name="Sattelle D.B."/>
            <person name="Ebert P.R."/>
            <person name="Nelson D."/>
            <person name="Scott J.G."/>
            <person name="Beeman R.W."/>
            <person name="Muthukrishnan S."/>
            <person name="Kramer K.J."/>
            <person name="Arakane Y."/>
            <person name="Beeman R.W."/>
            <person name="Zhu Q."/>
            <person name="Hogenkamp D."/>
            <person name="Dixit R."/>
            <person name="Oppert B."/>
            <person name="Jiang H."/>
            <person name="Zou Z."/>
            <person name="Marshall J."/>
            <person name="Elpidina E."/>
            <person name="Vinokurov K."/>
            <person name="Oppert C."/>
            <person name="Zou Z."/>
            <person name="Evans J."/>
            <person name="Lu Z."/>
            <person name="Zhao P."/>
            <person name="Sumathipala N."/>
            <person name="Altincicek B."/>
            <person name="Vilcinskas A."/>
            <person name="Williams M."/>
            <person name="Hultmark D."/>
            <person name="Hetru C."/>
            <person name="Jiang H."/>
            <person name="Grimmelikhuijzen C.J."/>
            <person name="Hauser F."/>
            <person name="Cazzamali G."/>
            <person name="Williamson M."/>
            <person name="Park Y."/>
            <person name="Li B."/>
            <person name="Tanaka Y."/>
            <person name="Predel R."/>
            <person name="Neupert S."/>
            <person name="Schachtner J."/>
            <person name="Verleyen P."/>
            <person name="Raible F."/>
            <person name="Bork P."/>
            <person name="Friedrich M."/>
            <person name="Walden K.K."/>
            <person name="Robertson H.M."/>
            <person name="Angeli S."/>
            <person name="Foret S."/>
            <person name="Bucher G."/>
            <person name="Schuetz S."/>
            <person name="Maleszka R."/>
            <person name="Wimmer E.A."/>
            <person name="Beeman R.W."/>
            <person name="Lorenzen M."/>
            <person name="Tomoyasu Y."/>
            <person name="Miller S.C."/>
            <person name="Grossmann D."/>
            <person name="Bucher G."/>
        </authorList>
    </citation>
    <scope>NUCLEOTIDE SEQUENCE [LARGE SCALE GENOMIC DNA]</scope>
    <source>
        <strain evidence="2 3">Georgia GA2</strain>
    </source>
</reference>
<keyword evidence="1" id="KW-0175">Coiled coil</keyword>
<proteinExistence type="predicted"/>
<feature type="coiled-coil region" evidence="1">
    <location>
        <begin position="81"/>
        <end position="108"/>
    </location>
</feature>
<dbReference type="AlphaFoldDB" id="D6WBY8"/>
<evidence type="ECO:0000256" key="1">
    <source>
        <dbReference type="SAM" id="Coils"/>
    </source>
</evidence>
<sequence length="152" mass="16666">MADESGTGDGVVRFFGNKVARRKRIYCADCRVRAHVSCADRKKCCEPSGLSVTTPTTEGQGVNRTALAMVIATINTRSITVAEMKDGVNRLIEENKKLRKEVEALKIKKMQTNNPIIANGAAEESLIDEAVERLRRSNNVIIRGIQESGYAA</sequence>
<evidence type="ECO:0000313" key="3">
    <source>
        <dbReference type="Proteomes" id="UP000007266"/>
    </source>
</evidence>
<evidence type="ECO:0000313" key="2">
    <source>
        <dbReference type="EMBL" id="EEZ99103.1"/>
    </source>
</evidence>
<name>D6WBY8_TRICA</name>
<reference evidence="2 3" key="2">
    <citation type="journal article" date="2010" name="Nucleic Acids Res.">
        <title>BeetleBase in 2010: revisions to provide comprehensive genomic information for Tribolium castaneum.</title>
        <authorList>
            <person name="Kim H.S."/>
            <person name="Murphy T."/>
            <person name="Xia J."/>
            <person name="Caragea D."/>
            <person name="Park Y."/>
            <person name="Beeman R.W."/>
            <person name="Lorenzen M.D."/>
            <person name="Butcher S."/>
            <person name="Manak J.R."/>
            <person name="Brown S.J."/>
        </authorList>
    </citation>
    <scope>GENOME REANNOTATION</scope>
    <source>
        <strain evidence="2 3">Georgia GA2</strain>
    </source>
</reference>
<dbReference type="Proteomes" id="UP000007266">
    <property type="component" value="Linkage group 2"/>
</dbReference>
<organism evidence="2 3">
    <name type="scientific">Tribolium castaneum</name>
    <name type="common">Red flour beetle</name>
    <dbReference type="NCBI Taxonomy" id="7070"/>
    <lineage>
        <taxon>Eukaryota</taxon>
        <taxon>Metazoa</taxon>
        <taxon>Ecdysozoa</taxon>
        <taxon>Arthropoda</taxon>
        <taxon>Hexapoda</taxon>
        <taxon>Insecta</taxon>
        <taxon>Pterygota</taxon>
        <taxon>Neoptera</taxon>
        <taxon>Endopterygota</taxon>
        <taxon>Coleoptera</taxon>
        <taxon>Polyphaga</taxon>
        <taxon>Cucujiformia</taxon>
        <taxon>Tenebrionidae</taxon>
        <taxon>Tenebrionidae incertae sedis</taxon>
        <taxon>Tribolium</taxon>
    </lineage>
</organism>
<accession>D6WBY8</accession>
<dbReference type="HOGENOM" id="CLU_1724652_0_0_1"/>